<name>A0ABP0LSX0_9DINO</name>
<evidence type="ECO:0000313" key="2">
    <source>
        <dbReference type="EMBL" id="CAK9042285.1"/>
    </source>
</evidence>
<gene>
    <name evidence="2" type="ORF">CCMP2556_LOCUS22532</name>
</gene>
<sequence length="102" mass="11558">MIPPRSPKEAQRRHKGQLVHWDASEKIGFVQLQKPVINIDVAELTTHDMRKPAVLAEGQWLNFLIGIEPQAHEGPALRCADAVKSRSRSPHREFPKLHKQGT</sequence>
<proteinExistence type="predicted"/>
<keyword evidence="3" id="KW-1185">Reference proteome</keyword>
<dbReference type="Proteomes" id="UP001642484">
    <property type="component" value="Unassembled WGS sequence"/>
</dbReference>
<evidence type="ECO:0000313" key="3">
    <source>
        <dbReference type="Proteomes" id="UP001642484"/>
    </source>
</evidence>
<accession>A0ABP0LSX0</accession>
<reference evidence="2 3" key="1">
    <citation type="submission" date="2024-02" db="EMBL/GenBank/DDBJ databases">
        <authorList>
            <person name="Chen Y."/>
            <person name="Shah S."/>
            <person name="Dougan E. K."/>
            <person name="Thang M."/>
            <person name="Chan C."/>
        </authorList>
    </citation>
    <scope>NUCLEOTIDE SEQUENCE [LARGE SCALE GENOMIC DNA]</scope>
</reference>
<evidence type="ECO:0000256" key="1">
    <source>
        <dbReference type="SAM" id="MobiDB-lite"/>
    </source>
</evidence>
<organism evidence="2 3">
    <name type="scientific">Durusdinium trenchii</name>
    <dbReference type="NCBI Taxonomy" id="1381693"/>
    <lineage>
        <taxon>Eukaryota</taxon>
        <taxon>Sar</taxon>
        <taxon>Alveolata</taxon>
        <taxon>Dinophyceae</taxon>
        <taxon>Suessiales</taxon>
        <taxon>Symbiodiniaceae</taxon>
        <taxon>Durusdinium</taxon>
    </lineage>
</organism>
<feature type="region of interest" description="Disordered" evidence="1">
    <location>
        <begin position="78"/>
        <end position="102"/>
    </location>
</feature>
<dbReference type="EMBL" id="CAXAMN010014003">
    <property type="protein sequence ID" value="CAK9042285.1"/>
    <property type="molecule type" value="Genomic_DNA"/>
</dbReference>
<comment type="caution">
    <text evidence="2">The sequence shown here is derived from an EMBL/GenBank/DDBJ whole genome shotgun (WGS) entry which is preliminary data.</text>
</comment>
<protein>
    <submittedName>
        <fullName evidence="2">Uncharacterized protein</fullName>
    </submittedName>
</protein>